<evidence type="ECO:0000256" key="3">
    <source>
        <dbReference type="ARBA" id="ARBA00023163"/>
    </source>
</evidence>
<dbReference type="InterPro" id="IPR036390">
    <property type="entry name" value="WH_DNA-bd_sf"/>
</dbReference>
<proteinExistence type="predicted"/>
<organism evidence="6 7">
    <name type="scientific">Glycomyces albidus</name>
    <dbReference type="NCBI Taxonomy" id="2656774"/>
    <lineage>
        <taxon>Bacteria</taxon>
        <taxon>Bacillati</taxon>
        <taxon>Actinomycetota</taxon>
        <taxon>Actinomycetes</taxon>
        <taxon>Glycomycetales</taxon>
        <taxon>Glycomycetaceae</taxon>
        <taxon>Glycomyces</taxon>
    </lineage>
</organism>
<feature type="region of interest" description="Disordered" evidence="4">
    <location>
        <begin position="78"/>
        <end position="97"/>
    </location>
</feature>
<dbReference type="InterPro" id="IPR000524">
    <property type="entry name" value="Tscrpt_reg_HTH_GntR"/>
</dbReference>
<dbReference type="InterPro" id="IPR050679">
    <property type="entry name" value="Bact_HTH_transcr_reg"/>
</dbReference>
<feature type="domain" description="HTH gntR-type" evidence="5">
    <location>
        <begin position="13"/>
        <end position="81"/>
    </location>
</feature>
<keyword evidence="3" id="KW-0804">Transcription</keyword>
<dbReference type="PANTHER" id="PTHR44846">
    <property type="entry name" value="MANNOSYL-D-GLYCERATE TRANSPORT/METABOLISM SYSTEM REPRESSOR MNGR-RELATED"/>
    <property type="match status" value="1"/>
</dbReference>
<keyword evidence="1" id="KW-0805">Transcription regulation</keyword>
<dbReference type="PROSITE" id="PS50949">
    <property type="entry name" value="HTH_GNTR"/>
    <property type="match status" value="1"/>
</dbReference>
<evidence type="ECO:0000313" key="7">
    <source>
        <dbReference type="Proteomes" id="UP000477750"/>
    </source>
</evidence>
<dbReference type="PRINTS" id="PR00035">
    <property type="entry name" value="HTHGNTR"/>
</dbReference>
<protein>
    <submittedName>
        <fullName evidence="6">GntR family transcriptional regulator</fullName>
    </submittedName>
</protein>
<evidence type="ECO:0000256" key="4">
    <source>
        <dbReference type="SAM" id="MobiDB-lite"/>
    </source>
</evidence>
<dbReference type="AlphaFoldDB" id="A0A6L5GAN9"/>
<dbReference type="EMBL" id="WIAO01000015">
    <property type="protein sequence ID" value="MQM26646.1"/>
    <property type="molecule type" value="Genomic_DNA"/>
</dbReference>
<dbReference type="RefSeq" id="WP_153025800.1">
    <property type="nucleotide sequence ID" value="NZ_WIAO01000015.1"/>
</dbReference>
<dbReference type="Proteomes" id="UP000477750">
    <property type="component" value="Unassembled WGS sequence"/>
</dbReference>
<dbReference type="CDD" id="cd07377">
    <property type="entry name" value="WHTH_GntR"/>
    <property type="match status" value="1"/>
</dbReference>
<keyword evidence="7" id="KW-1185">Reference proteome</keyword>
<keyword evidence="2" id="KW-0238">DNA-binding</keyword>
<evidence type="ECO:0000313" key="6">
    <source>
        <dbReference type="EMBL" id="MQM26646.1"/>
    </source>
</evidence>
<dbReference type="PANTHER" id="PTHR44846:SF1">
    <property type="entry name" value="MANNOSYL-D-GLYCERATE TRANSPORT_METABOLISM SYSTEM REPRESSOR MNGR-RELATED"/>
    <property type="match status" value="1"/>
</dbReference>
<comment type="caution">
    <text evidence="6">The sequence shown here is derived from an EMBL/GenBank/DDBJ whole genome shotgun (WGS) entry which is preliminary data.</text>
</comment>
<evidence type="ECO:0000259" key="5">
    <source>
        <dbReference type="PROSITE" id="PS50949"/>
    </source>
</evidence>
<dbReference type="GO" id="GO:0045892">
    <property type="term" value="P:negative regulation of DNA-templated transcription"/>
    <property type="evidence" value="ECO:0007669"/>
    <property type="project" value="TreeGrafter"/>
</dbReference>
<accession>A0A6L5GAN9</accession>
<evidence type="ECO:0000256" key="1">
    <source>
        <dbReference type="ARBA" id="ARBA00023015"/>
    </source>
</evidence>
<dbReference type="SUPFAM" id="SSF46785">
    <property type="entry name" value="Winged helix' DNA-binding domain"/>
    <property type="match status" value="1"/>
</dbReference>
<sequence length="97" mass="10402">MDADAEIDHEAITPVYAQLVAILRARIERGDWAEGRRIMSGPQLEQAYGLSRDTVRKALRVLIDEGVLTAVPGRGTFVAPADGAEPSRPDGTGESAE</sequence>
<dbReference type="InterPro" id="IPR036388">
    <property type="entry name" value="WH-like_DNA-bd_sf"/>
</dbReference>
<dbReference type="GO" id="GO:0003677">
    <property type="term" value="F:DNA binding"/>
    <property type="evidence" value="ECO:0007669"/>
    <property type="project" value="UniProtKB-KW"/>
</dbReference>
<dbReference type="SMART" id="SM00345">
    <property type="entry name" value="HTH_GNTR"/>
    <property type="match status" value="1"/>
</dbReference>
<evidence type="ECO:0000256" key="2">
    <source>
        <dbReference type="ARBA" id="ARBA00023125"/>
    </source>
</evidence>
<gene>
    <name evidence="6" type="ORF">GFD30_13855</name>
</gene>
<name>A0A6L5GAN9_9ACTN</name>
<dbReference type="Pfam" id="PF00392">
    <property type="entry name" value="GntR"/>
    <property type="match status" value="1"/>
</dbReference>
<dbReference type="Gene3D" id="1.10.10.10">
    <property type="entry name" value="Winged helix-like DNA-binding domain superfamily/Winged helix DNA-binding domain"/>
    <property type="match status" value="1"/>
</dbReference>
<reference evidence="6 7" key="1">
    <citation type="submission" date="2019-10" db="EMBL/GenBank/DDBJ databases">
        <title>Glycomyces albidus sp. nov., a novel actinomycete isolated from rhizosphere soil of wheat (Triticum aestivum L.).</title>
        <authorList>
            <person name="Qian L."/>
        </authorList>
    </citation>
    <scope>NUCLEOTIDE SEQUENCE [LARGE SCALE GENOMIC DNA]</scope>
    <source>
        <strain evidence="6 7">NEAU-7082</strain>
    </source>
</reference>
<dbReference type="GO" id="GO:0003700">
    <property type="term" value="F:DNA-binding transcription factor activity"/>
    <property type="evidence" value="ECO:0007669"/>
    <property type="project" value="InterPro"/>
</dbReference>